<dbReference type="AlphaFoldDB" id="A0A4V3BNY1"/>
<sequence>MRPSRQTLSITALAVLALLLGACTKLTAENYERLKVGMSYAEVKALFGDPRGCSDLLTVKTCTWGDENRHVTVNFVADQVVLFNGANLK</sequence>
<dbReference type="OrthoDB" id="5422169at2"/>
<keyword evidence="1" id="KW-0732">Signal</keyword>
<comment type="caution">
    <text evidence="2">The sequence shown here is derived from an EMBL/GenBank/DDBJ whole genome shotgun (WGS) entry which is preliminary data.</text>
</comment>
<dbReference type="PROSITE" id="PS51257">
    <property type="entry name" value="PROKAR_LIPOPROTEIN"/>
    <property type="match status" value="1"/>
</dbReference>
<gene>
    <name evidence="2" type="ORF">C7389_10287</name>
</gene>
<protein>
    <recommendedName>
        <fullName evidence="4">Beta-barrel assembly machine subunit BamE</fullName>
    </recommendedName>
</protein>
<evidence type="ECO:0008006" key="4">
    <source>
        <dbReference type="Google" id="ProtNLM"/>
    </source>
</evidence>
<evidence type="ECO:0000256" key="1">
    <source>
        <dbReference type="ARBA" id="ARBA00022729"/>
    </source>
</evidence>
<proteinExistence type="predicted"/>
<dbReference type="EMBL" id="SNVV01000002">
    <property type="protein sequence ID" value="TDN56152.1"/>
    <property type="molecule type" value="Genomic_DNA"/>
</dbReference>
<organism evidence="2 3">
    <name type="scientific">Azoarcus indigens</name>
    <dbReference type="NCBI Taxonomy" id="29545"/>
    <lineage>
        <taxon>Bacteria</taxon>
        <taxon>Pseudomonadati</taxon>
        <taxon>Pseudomonadota</taxon>
        <taxon>Betaproteobacteria</taxon>
        <taxon>Rhodocyclales</taxon>
        <taxon>Zoogloeaceae</taxon>
        <taxon>Azoarcus</taxon>
    </lineage>
</organism>
<dbReference type="RefSeq" id="WP_133588363.1">
    <property type="nucleotide sequence ID" value="NZ_SNVV01000002.1"/>
</dbReference>
<dbReference type="Proteomes" id="UP000295129">
    <property type="component" value="Unassembled WGS sequence"/>
</dbReference>
<reference evidence="2 3" key="1">
    <citation type="submission" date="2019-03" db="EMBL/GenBank/DDBJ databases">
        <title>Genomic Encyclopedia of Type Strains, Phase IV (KMG-IV): sequencing the most valuable type-strain genomes for metagenomic binning, comparative biology and taxonomic classification.</title>
        <authorList>
            <person name="Goeker M."/>
        </authorList>
    </citation>
    <scope>NUCLEOTIDE SEQUENCE [LARGE SCALE GENOMIC DNA]</scope>
    <source>
        <strain evidence="2 3">DSM 12121</strain>
    </source>
</reference>
<evidence type="ECO:0000313" key="2">
    <source>
        <dbReference type="EMBL" id="TDN56152.1"/>
    </source>
</evidence>
<name>A0A4V3BNY1_9RHOO</name>
<dbReference type="InterPro" id="IPR037873">
    <property type="entry name" value="BamE-like"/>
</dbReference>
<accession>A0A4V3BNY1</accession>
<evidence type="ECO:0000313" key="3">
    <source>
        <dbReference type="Proteomes" id="UP000295129"/>
    </source>
</evidence>
<keyword evidence="3" id="KW-1185">Reference proteome</keyword>
<dbReference type="Gene3D" id="3.30.1450.10">
    <property type="match status" value="1"/>
</dbReference>